<dbReference type="Proteomes" id="UP001139646">
    <property type="component" value="Unassembled WGS sequence"/>
</dbReference>
<proteinExistence type="predicted"/>
<reference evidence="1" key="1">
    <citation type="submission" date="2022-01" db="EMBL/GenBank/DDBJ databases">
        <title>Colwellia maritima, isolated from seawater.</title>
        <authorList>
            <person name="Kristyanto S."/>
            <person name="Jung J."/>
            <person name="Jeon C.O."/>
        </authorList>
    </citation>
    <scope>NUCLEOTIDE SEQUENCE</scope>
    <source>
        <strain evidence="1">MSW7</strain>
    </source>
</reference>
<comment type="caution">
    <text evidence="1">The sequence shown here is derived from an EMBL/GenBank/DDBJ whole genome shotgun (WGS) entry which is preliminary data.</text>
</comment>
<dbReference type="RefSeq" id="WP_242284022.1">
    <property type="nucleotide sequence ID" value="NZ_JAKKSL010000001.1"/>
</dbReference>
<gene>
    <name evidence="1" type="ORF">L3081_05450</name>
</gene>
<keyword evidence="2" id="KW-1185">Reference proteome</keyword>
<evidence type="ECO:0000313" key="2">
    <source>
        <dbReference type="Proteomes" id="UP001139646"/>
    </source>
</evidence>
<dbReference type="EMBL" id="JAKKSL010000001">
    <property type="protein sequence ID" value="MCI2282937.1"/>
    <property type="molecule type" value="Genomic_DNA"/>
</dbReference>
<evidence type="ECO:0000313" key="1">
    <source>
        <dbReference type="EMBL" id="MCI2282937.1"/>
    </source>
</evidence>
<name>A0ABS9WY73_9GAMM</name>
<organism evidence="1 2">
    <name type="scientific">Colwellia maritima</name>
    <dbReference type="NCBI Taxonomy" id="2912588"/>
    <lineage>
        <taxon>Bacteria</taxon>
        <taxon>Pseudomonadati</taxon>
        <taxon>Pseudomonadota</taxon>
        <taxon>Gammaproteobacteria</taxon>
        <taxon>Alteromonadales</taxon>
        <taxon>Colwelliaceae</taxon>
        <taxon>Colwellia</taxon>
    </lineage>
</organism>
<accession>A0ABS9WY73</accession>
<protein>
    <submittedName>
        <fullName evidence="1">Uncharacterized protein</fullName>
    </submittedName>
</protein>
<sequence>MRGLLLLLVFILSSYSFYVIADKPKARDISHLIPKKEFMIYKDVADFIDKSPKVTITVSPSKDDVNEYGQQVVKTLTGSDCDRDGEMDDNTTCNAVFYKLWLKYSL</sequence>